<evidence type="ECO:0000256" key="1">
    <source>
        <dbReference type="SAM" id="MobiDB-lite"/>
    </source>
</evidence>
<feature type="compositionally biased region" description="Basic and acidic residues" evidence="1">
    <location>
        <begin position="1"/>
        <end position="14"/>
    </location>
</feature>
<reference evidence="2" key="1">
    <citation type="submission" date="2023-08" db="EMBL/GenBank/DDBJ databases">
        <authorList>
            <person name="Alioto T."/>
            <person name="Alioto T."/>
            <person name="Gomez Garrido J."/>
        </authorList>
    </citation>
    <scope>NUCLEOTIDE SEQUENCE</scope>
</reference>
<proteinExistence type="predicted"/>
<keyword evidence="3" id="KW-1185">Reference proteome</keyword>
<name>A0AA36AGV3_OCTVU</name>
<dbReference type="EMBL" id="OX597814">
    <property type="protein sequence ID" value="CAI9715935.1"/>
    <property type="molecule type" value="Genomic_DNA"/>
</dbReference>
<feature type="compositionally biased region" description="Acidic residues" evidence="1">
    <location>
        <begin position="33"/>
        <end position="53"/>
    </location>
</feature>
<gene>
    <name evidence="2" type="ORF">OCTVUL_1B025184</name>
</gene>
<sequence>MNSRPEEGEGRGEGRGGGGGVSRAEGRKKRNDEEEVGEEKEGEVEAEKVEEEELKEEAAKKKRKQWRGGGGNGGDIPLSASLMVAWCDIFFLSDIFTKLNDLNKLLQGNRKTLVDCKSFITTSISKLLFKTNTSKRQFYQFPQPDSLKDELMDEDLTTYRNYLQSLHDNMVERFQDVIAQNIPNWYRNPFEVDTVDCVDDVQEELIELQNDNDATVRYRHIGKEGLWCHQSILNSYHNPWKHLKLLLLAFPASYLVESGFSHVETLFSYKSIGLDMIQREDLRLKLASLKANVSALAASHQIHSSH</sequence>
<feature type="region of interest" description="Disordered" evidence="1">
    <location>
        <begin position="1"/>
        <end position="53"/>
    </location>
</feature>
<accession>A0AA36AGV3</accession>
<dbReference type="PANTHER" id="PTHR45913">
    <property type="entry name" value="EPM2A-INTERACTING PROTEIN 1"/>
    <property type="match status" value="1"/>
</dbReference>
<evidence type="ECO:0008006" key="4">
    <source>
        <dbReference type="Google" id="ProtNLM"/>
    </source>
</evidence>
<dbReference type="AlphaFoldDB" id="A0AA36AGV3"/>
<dbReference type="PANTHER" id="PTHR45913:SF22">
    <property type="entry name" value="SCAN BOX DOMAIN-CONTAINING PROTEIN"/>
    <property type="match status" value="1"/>
</dbReference>
<evidence type="ECO:0000313" key="3">
    <source>
        <dbReference type="Proteomes" id="UP001162480"/>
    </source>
</evidence>
<evidence type="ECO:0000313" key="2">
    <source>
        <dbReference type="EMBL" id="CAI9715935.1"/>
    </source>
</evidence>
<protein>
    <recommendedName>
        <fullName evidence="4">SCAN domain-containing protein 3-like</fullName>
    </recommendedName>
</protein>
<organism evidence="2 3">
    <name type="scientific">Octopus vulgaris</name>
    <name type="common">Common octopus</name>
    <dbReference type="NCBI Taxonomy" id="6645"/>
    <lineage>
        <taxon>Eukaryota</taxon>
        <taxon>Metazoa</taxon>
        <taxon>Spiralia</taxon>
        <taxon>Lophotrochozoa</taxon>
        <taxon>Mollusca</taxon>
        <taxon>Cephalopoda</taxon>
        <taxon>Coleoidea</taxon>
        <taxon>Octopodiformes</taxon>
        <taxon>Octopoda</taxon>
        <taxon>Incirrata</taxon>
        <taxon>Octopodidae</taxon>
        <taxon>Octopus</taxon>
    </lineage>
</organism>
<dbReference type="Proteomes" id="UP001162480">
    <property type="component" value="Chromosome 1"/>
</dbReference>